<dbReference type="InterPro" id="IPR001650">
    <property type="entry name" value="Helicase_C-like"/>
</dbReference>
<dbReference type="InterPro" id="IPR050547">
    <property type="entry name" value="DEAD_box_RNA_helicases"/>
</dbReference>
<name>A0A9J7MK93_BRAFL</name>
<dbReference type="Pfam" id="PF00270">
    <property type="entry name" value="DEAD"/>
    <property type="match status" value="1"/>
</dbReference>
<evidence type="ECO:0000256" key="8">
    <source>
        <dbReference type="ARBA" id="ARBA00022884"/>
    </source>
</evidence>
<comment type="subcellular location">
    <subcellularLocation>
        <location evidence="1">Nucleus</location>
    </subcellularLocation>
</comment>
<dbReference type="CDD" id="cd18787">
    <property type="entry name" value="SF2_C_DEAD"/>
    <property type="match status" value="1"/>
</dbReference>
<dbReference type="InterPro" id="IPR035979">
    <property type="entry name" value="RBD_domain_sf"/>
</dbReference>
<dbReference type="FunFam" id="3.40.50.300:FF:001168">
    <property type="entry name" value="nucleolar RNA helicase 2"/>
    <property type="match status" value="1"/>
</dbReference>
<dbReference type="SMART" id="SM00490">
    <property type="entry name" value="HELICc"/>
    <property type="match status" value="1"/>
</dbReference>
<dbReference type="InterPro" id="IPR014001">
    <property type="entry name" value="Helicase_ATP-bd"/>
</dbReference>
<dbReference type="KEGG" id="bfo:118411810"/>
<organism evidence="13 14">
    <name type="scientific">Branchiostoma floridae</name>
    <name type="common">Florida lancelet</name>
    <name type="synonym">Amphioxus</name>
    <dbReference type="NCBI Taxonomy" id="7739"/>
    <lineage>
        <taxon>Eukaryota</taxon>
        <taxon>Metazoa</taxon>
        <taxon>Chordata</taxon>
        <taxon>Cephalochordata</taxon>
        <taxon>Leptocardii</taxon>
        <taxon>Amphioxiformes</taxon>
        <taxon>Branchiostomatidae</taxon>
        <taxon>Branchiostoma</taxon>
    </lineage>
</organism>
<feature type="domain" description="Helicase ATP-binding" evidence="11">
    <location>
        <begin position="157"/>
        <end position="337"/>
    </location>
</feature>
<reference evidence="14" key="2">
    <citation type="submission" date="2025-08" db="UniProtKB">
        <authorList>
            <consortium name="RefSeq"/>
        </authorList>
    </citation>
    <scope>IDENTIFICATION</scope>
    <source>
        <strain evidence="14">S238N-H82</strain>
        <tissue evidence="14">Testes</tissue>
    </source>
</reference>
<keyword evidence="4" id="KW-0547">Nucleotide-binding</keyword>
<dbReference type="SMART" id="SM00487">
    <property type="entry name" value="DEXDc"/>
    <property type="match status" value="1"/>
</dbReference>
<feature type="region of interest" description="Disordered" evidence="10">
    <location>
        <begin position="1"/>
        <end position="121"/>
    </location>
</feature>
<dbReference type="PANTHER" id="PTHR47963">
    <property type="entry name" value="DEAD-BOX ATP-DEPENDENT RNA HELICASE 47, MITOCHONDRIAL"/>
    <property type="match status" value="1"/>
</dbReference>
<dbReference type="Gene3D" id="3.30.70.2280">
    <property type="match status" value="1"/>
</dbReference>
<proteinExistence type="inferred from homology"/>
<evidence type="ECO:0000256" key="10">
    <source>
        <dbReference type="SAM" id="MobiDB-lite"/>
    </source>
</evidence>
<evidence type="ECO:0000256" key="6">
    <source>
        <dbReference type="ARBA" id="ARBA00022806"/>
    </source>
</evidence>
<dbReference type="EC" id="3.6.4.13" evidence="3"/>
<dbReference type="Proteomes" id="UP000001554">
    <property type="component" value="Chromosome 3"/>
</dbReference>
<dbReference type="GO" id="GO:0003729">
    <property type="term" value="F:mRNA binding"/>
    <property type="evidence" value="ECO:0000318"/>
    <property type="project" value="GO_Central"/>
</dbReference>
<dbReference type="PROSITE" id="PS51192">
    <property type="entry name" value="HELICASE_ATP_BIND_1"/>
    <property type="match status" value="1"/>
</dbReference>
<evidence type="ECO:0000313" key="14">
    <source>
        <dbReference type="RefSeq" id="XP_035670189.1"/>
    </source>
</evidence>
<feature type="compositionally biased region" description="Basic and acidic residues" evidence="10">
    <location>
        <begin position="14"/>
        <end position="36"/>
    </location>
</feature>
<reference evidence="13" key="1">
    <citation type="journal article" date="2020" name="Nat. Ecol. Evol.">
        <title>Deeply conserved synteny resolves early events in vertebrate evolution.</title>
        <authorList>
            <person name="Simakov O."/>
            <person name="Marletaz F."/>
            <person name="Yue J.X."/>
            <person name="O'Connell B."/>
            <person name="Jenkins J."/>
            <person name="Brandt A."/>
            <person name="Calef R."/>
            <person name="Tung C.H."/>
            <person name="Huang T.K."/>
            <person name="Schmutz J."/>
            <person name="Satoh N."/>
            <person name="Yu J.K."/>
            <person name="Putnam N.H."/>
            <person name="Green R.E."/>
            <person name="Rokhsar D.S."/>
        </authorList>
    </citation>
    <scope>NUCLEOTIDE SEQUENCE [LARGE SCALE GENOMIC DNA]</scope>
    <source>
        <strain evidence="13">S238N-H82</strain>
    </source>
</reference>
<dbReference type="SUPFAM" id="SSF52540">
    <property type="entry name" value="P-loop containing nucleoside triphosphate hydrolases"/>
    <property type="match status" value="1"/>
</dbReference>
<dbReference type="Gene3D" id="3.40.50.300">
    <property type="entry name" value="P-loop containing nucleotide triphosphate hydrolases"/>
    <property type="match status" value="2"/>
</dbReference>
<dbReference type="Pfam" id="PF00271">
    <property type="entry name" value="Helicase_C"/>
    <property type="match status" value="1"/>
</dbReference>
<keyword evidence="8" id="KW-0694">RNA-binding</keyword>
<protein>
    <recommendedName>
        <fullName evidence="3">RNA helicase</fullName>
        <ecNumber evidence="3">3.6.4.13</ecNumber>
    </recommendedName>
</protein>
<dbReference type="InterPro" id="IPR011545">
    <property type="entry name" value="DEAD/DEAH_box_helicase_dom"/>
</dbReference>
<evidence type="ECO:0000259" key="11">
    <source>
        <dbReference type="PROSITE" id="PS51192"/>
    </source>
</evidence>
<keyword evidence="6" id="KW-0347">Helicase</keyword>
<comment type="similarity">
    <text evidence="2">Belongs to the DEAD box helicase family. DDX21/DDX50 subfamily.</text>
</comment>
<evidence type="ECO:0000256" key="7">
    <source>
        <dbReference type="ARBA" id="ARBA00022840"/>
    </source>
</evidence>
<dbReference type="InterPro" id="IPR012562">
    <property type="entry name" value="GUCT"/>
</dbReference>
<accession>A0A9J7MK93</accession>
<feature type="region of interest" description="Disordered" evidence="10">
    <location>
        <begin position="650"/>
        <end position="713"/>
    </location>
</feature>
<dbReference type="PANTHER" id="PTHR47963:SF8">
    <property type="entry name" value="ATP-DEPENDENT RNA HELICASE DEAD"/>
    <property type="match status" value="1"/>
</dbReference>
<dbReference type="PROSITE" id="PS51194">
    <property type="entry name" value="HELICASE_CTER"/>
    <property type="match status" value="1"/>
</dbReference>
<evidence type="ECO:0000256" key="5">
    <source>
        <dbReference type="ARBA" id="ARBA00022801"/>
    </source>
</evidence>
<dbReference type="RefSeq" id="XP_035670189.1">
    <property type="nucleotide sequence ID" value="XM_035814296.1"/>
</dbReference>
<dbReference type="OrthoDB" id="4255at2759"/>
<dbReference type="GO" id="GO:0016787">
    <property type="term" value="F:hydrolase activity"/>
    <property type="evidence" value="ECO:0007669"/>
    <property type="project" value="UniProtKB-KW"/>
</dbReference>
<dbReference type="InterPro" id="IPR059027">
    <property type="entry name" value="DD_DDX21-DDX50"/>
</dbReference>
<dbReference type="AlphaFoldDB" id="A0A9J7MK93"/>
<dbReference type="InterPro" id="IPR027417">
    <property type="entry name" value="P-loop_NTPase"/>
</dbReference>
<feature type="compositionally biased region" description="Gly residues" evidence="10">
    <location>
        <begin position="680"/>
        <end position="704"/>
    </location>
</feature>
<keyword evidence="9" id="KW-0539">Nucleus</keyword>
<dbReference type="GO" id="GO:0003724">
    <property type="term" value="F:RNA helicase activity"/>
    <property type="evidence" value="ECO:0000318"/>
    <property type="project" value="GO_Central"/>
</dbReference>
<keyword evidence="5" id="KW-0378">Hydrolase</keyword>
<evidence type="ECO:0000256" key="9">
    <source>
        <dbReference type="ARBA" id="ARBA00023242"/>
    </source>
</evidence>
<dbReference type="Pfam" id="PF26142">
    <property type="entry name" value="DD_DDX21-DDX50"/>
    <property type="match status" value="1"/>
</dbReference>
<evidence type="ECO:0000256" key="3">
    <source>
        <dbReference type="ARBA" id="ARBA00012552"/>
    </source>
</evidence>
<feature type="compositionally biased region" description="Basic and acidic residues" evidence="10">
    <location>
        <begin position="46"/>
        <end position="62"/>
    </location>
</feature>
<evidence type="ECO:0000256" key="4">
    <source>
        <dbReference type="ARBA" id="ARBA00022741"/>
    </source>
</evidence>
<dbReference type="GO" id="GO:0005730">
    <property type="term" value="C:nucleolus"/>
    <property type="evidence" value="ECO:0000318"/>
    <property type="project" value="GO_Central"/>
</dbReference>
<feature type="domain" description="Helicase C-terminal" evidence="12">
    <location>
        <begin position="367"/>
        <end position="520"/>
    </location>
</feature>
<evidence type="ECO:0000313" key="13">
    <source>
        <dbReference type="Proteomes" id="UP000001554"/>
    </source>
</evidence>
<dbReference type="OMA" id="YSGFHGR"/>
<keyword evidence="7" id="KW-0067">ATP-binding</keyword>
<dbReference type="SUPFAM" id="SSF54928">
    <property type="entry name" value="RNA-binding domain, RBD"/>
    <property type="match status" value="1"/>
</dbReference>
<sequence>MPAQVVKKTTKKTVHMEVSEESVCEEKMDGTPEKVKKDKKSKKRKLETEAAKSVKSVEEPEKKKKKKTKAEGDAPKKQKKNKEKKTKEENGHVQNGASGSDGECANENGVAENGVAENGTITKEEGDFENFRITAQTVTKLKARNVVKLFPVQYSTFDFVYDGWDVITQARTGTGKTLAFSIPLVERLQKDGVSIKRGRAPVVIVLAPTRELAIQVYEDFKSISTKLTSFCVYGGTPYPPQNDAINRGLDILVGTPGRIQDHVRSGRLNLSELRHVVLDEVDRMLEMGMVEQVDEILEAAYKKDDKSQNPQTLFFSATLPNWVHEAARKYMKAEPKHVDMIGTEQNRSATTVEHLAIRCGWQARAPVIADIITMYSGQHGRAMVFCETKKEANQLVLEGVLKQEAQVLHGDIPQAQRELTLKSFRDGNIQVLVATDVAARGLDIPEVDLVVQCEPPSDVDSYIHRSGRTGRAGRTGVCVCFYKPNREQDLRFVERRAGIKFRQINAPQPDDIVKAAANDSARAIEEVPDKMLTHFQEAAEKLIAEKGAVNAVAAALAVMSGSSEIKKRSLLNADEGFTTMLFHTDRPVRGKGYFWTAIKRRFGEDIDQNVRGMTMFTNNKGVAFDVPSSMEDQFVDTFQGSYDSRLEVATELPDLEQRMDSRRGGRGFGRGGGDRRGFSRGRGGGGGRFSGGGRGRAGGFGASRGGSSRHTKW</sequence>
<keyword evidence="13" id="KW-1185">Reference proteome</keyword>
<gene>
    <name evidence="14" type="primary">LOC118411810</name>
</gene>
<dbReference type="CDD" id="cd12937">
    <property type="entry name" value="GUCT_RH7_like"/>
    <property type="match status" value="1"/>
</dbReference>
<evidence type="ECO:0000256" key="1">
    <source>
        <dbReference type="ARBA" id="ARBA00004123"/>
    </source>
</evidence>
<evidence type="ECO:0000256" key="2">
    <source>
        <dbReference type="ARBA" id="ARBA00006517"/>
    </source>
</evidence>
<dbReference type="GeneID" id="118411810"/>
<dbReference type="Pfam" id="PF08152">
    <property type="entry name" value="GUCT"/>
    <property type="match status" value="1"/>
</dbReference>
<evidence type="ECO:0000259" key="12">
    <source>
        <dbReference type="PROSITE" id="PS51194"/>
    </source>
</evidence>
<dbReference type="GO" id="GO:0005524">
    <property type="term" value="F:ATP binding"/>
    <property type="evidence" value="ECO:0007669"/>
    <property type="project" value="UniProtKB-KW"/>
</dbReference>